<feature type="short sequence motif" description="GXSXG" evidence="4">
    <location>
        <begin position="166"/>
        <end position="170"/>
    </location>
</feature>
<protein>
    <submittedName>
        <fullName evidence="6">Acyl transferase/acyl hydrolase/lysophospholipase</fullName>
    </submittedName>
</protein>
<keyword evidence="3 4" id="KW-0443">Lipid metabolism</keyword>
<dbReference type="GO" id="GO:0016740">
    <property type="term" value="F:transferase activity"/>
    <property type="evidence" value="ECO:0007669"/>
    <property type="project" value="UniProtKB-KW"/>
</dbReference>
<evidence type="ECO:0000259" key="5">
    <source>
        <dbReference type="PROSITE" id="PS51635"/>
    </source>
</evidence>
<dbReference type="GO" id="GO:0004806">
    <property type="term" value="F:triacylglycerol lipase activity"/>
    <property type="evidence" value="ECO:0007669"/>
    <property type="project" value="InterPro"/>
</dbReference>
<name>A0A4P9XV57_9FUNG</name>
<accession>A0A4P9XV57</accession>
<reference evidence="7" key="1">
    <citation type="journal article" date="2018" name="Nat. Microbiol.">
        <title>Leveraging single-cell genomics to expand the fungal tree of life.</title>
        <authorList>
            <person name="Ahrendt S.R."/>
            <person name="Quandt C.A."/>
            <person name="Ciobanu D."/>
            <person name="Clum A."/>
            <person name="Salamov A."/>
            <person name="Andreopoulos B."/>
            <person name="Cheng J.F."/>
            <person name="Woyke T."/>
            <person name="Pelin A."/>
            <person name="Henrissat B."/>
            <person name="Reynolds N.K."/>
            <person name="Benny G.L."/>
            <person name="Smith M.E."/>
            <person name="James T.Y."/>
            <person name="Grigoriev I.V."/>
        </authorList>
    </citation>
    <scope>NUCLEOTIDE SEQUENCE [LARGE SCALE GENOMIC DNA]</scope>
    <source>
        <strain evidence="7">RSA 1356</strain>
    </source>
</reference>
<keyword evidence="2 4" id="KW-0442">Lipid degradation</keyword>
<organism evidence="6 7">
    <name type="scientific">Thamnocephalis sphaerospora</name>
    <dbReference type="NCBI Taxonomy" id="78915"/>
    <lineage>
        <taxon>Eukaryota</taxon>
        <taxon>Fungi</taxon>
        <taxon>Fungi incertae sedis</taxon>
        <taxon>Zoopagomycota</taxon>
        <taxon>Zoopagomycotina</taxon>
        <taxon>Zoopagomycetes</taxon>
        <taxon>Zoopagales</taxon>
        <taxon>Sigmoideomycetaceae</taxon>
        <taxon>Thamnocephalis</taxon>
    </lineage>
</organism>
<dbReference type="InterPro" id="IPR002641">
    <property type="entry name" value="PNPLA_dom"/>
</dbReference>
<dbReference type="AlphaFoldDB" id="A0A4P9XV57"/>
<evidence type="ECO:0000256" key="3">
    <source>
        <dbReference type="ARBA" id="ARBA00023098"/>
    </source>
</evidence>
<dbReference type="GO" id="GO:0016042">
    <property type="term" value="P:lipid catabolic process"/>
    <property type="evidence" value="ECO:0007669"/>
    <property type="project" value="UniProtKB-UniRule"/>
</dbReference>
<gene>
    <name evidence="6" type="ORF">THASP1DRAFT_13262</name>
</gene>
<evidence type="ECO:0000313" key="6">
    <source>
        <dbReference type="EMBL" id="RKP10143.1"/>
    </source>
</evidence>
<feature type="active site" description="Nucleophile" evidence="4">
    <location>
        <position position="168"/>
    </location>
</feature>
<dbReference type="Gene3D" id="3.40.1090.10">
    <property type="entry name" value="Cytosolic phospholipase A2 catalytic domain"/>
    <property type="match status" value="2"/>
</dbReference>
<dbReference type="SUPFAM" id="SSF52151">
    <property type="entry name" value="FabD/lysophospholipase-like"/>
    <property type="match status" value="1"/>
</dbReference>
<dbReference type="GO" id="GO:0006641">
    <property type="term" value="P:triglyceride metabolic process"/>
    <property type="evidence" value="ECO:0007669"/>
    <property type="project" value="UniProtKB-ARBA"/>
</dbReference>
<dbReference type="Proteomes" id="UP000271241">
    <property type="component" value="Unassembled WGS sequence"/>
</dbReference>
<feature type="domain" description="PNPLA" evidence="5">
    <location>
        <begin position="135"/>
        <end position="331"/>
    </location>
</feature>
<dbReference type="EMBL" id="KZ992468">
    <property type="protein sequence ID" value="RKP10143.1"/>
    <property type="molecule type" value="Genomic_DNA"/>
</dbReference>
<keyword evidence="7" id="KW-1185">Reference proteome</keyword>
<keyword evidence="1 4" id="KW-0378">Hydrolase</keyword>
<dbReference type="PROSITE" id="PS51635">
    <property type="entry name" value="PNPLA"/>
    <property type="match status" value="1"/>
</dbReference>
<dbReference type="InterPro" id="IPR050301">
    <property type="entry name" value="NTE"/>
</dbReference>
<comment type="caution">
    <text evidence="4">Lacks conserved residue(s) required for the propagation of feature annotation.</text>
</comment>
<evidence type="ECO:0000256" key="4">
    <source>
        <dbReference type="PROSITE-ProRule" id="PRU01161"/>
    </source>
</evidence>
<dbReference type="Pfam" id="PF01734">
    <property type="entry name" value="Patatin"/>
    <property type="match status" value="1"/>
</dbReference>
<evidence type="ECO:0000256" key="1">
    <source>
        <dbReference type="ARBA" id="ARBA00022801"/>
    </source>
</evidence>
<proteinExistence type="predicted"/>
<evidence type="ECO:0000256" key="2">
    <source>
        <dbReference type="ARBA" id="ARBA00022963"/>
    </source>
</evidence>
<dbReference type="STRING" id="78915.A0A4P9XV57"/>
<dbReference type="OrthoDB" id="10049244at2759"/>
<sequence>MDVATNYEQWASAASAVDQIDGKEAWKADPVSPDYDYELLQSRIRQLRAAREAGDVSAMIFLLRSSLSRHLADMGNPRNYAATHTGTKHLIEGFIDEVVQQLHMLADAEHDEWPSEDARYEFFVNMRHAYGRTALLLSGGGTLGISHIGVLRALKECSLIPRVISGASSGSIVASIICTHTDDELDALMQPVTHGRCQNFFDSFEVDGVYSKLKRFVTDGVFYDAESIKRSVRGTLGDVTFQEAFNRTRRVLNIAVSSATVFEMPRLLNYLTTPNVVIWSAVIASCAVPVVFQSSPLMVKDEKGNVVPWDLGGHRWIDGSVENDLPMNKLSELFNINHFIVCQVNPHVIPFIRDKPVNTPWNRASSWAMRLAVQEVYHRLTQLDDVGIMRSLTSRLRSIVSQRYVGDITILPRIDWSRFLGLLTNPSDEAITEFIQNGERSTWPKIPIIRNHCRIEMTIDEIIYRLRLRRLDAFKHTIPRSLVPRSAIHCHTSRPVTRPDTSDAGAPMRQQFWRRSSAGAAQESALREEQVLTSMPTLCVSPAEANTIDADHPL</sequence>
<dbReference type="Pfam" id="PF11815">
    <property type="entry name" value="DUF3336"/>
    <property type="match status" value="1"/>
</dbReference>
<dbReference type="PANTHER" id="PTHR14226:SF10">
    <property type="entry name" value="TRIACYLGLYCEROL LIPASE 4-RELATED"/>
    <property type="match status" value="1"/>
</dbReference>
<dbReference type="PANTHER" id="PTHR14226">
    <property type="entry name" value="NEUROPATHY TARGET ESTERASE/SWISS CHEESE D.MELANOGASTER"/>
    <property type="match status" value="1"/>
</dbReference>
<evidence type="ECO:0000313" key="7">
    <source>
        <dbReference type="Proteomes" id="UP000271241"/>
    </source>
</evidence>
<feature type="short sequence motif" description="GXGXXG" evidence="4">
    <location>
        <begin position="139"/>
        <end position="144"/>
    </location>
</feature>
<dbReference type="InterPro" id="IPR021771">
    <property type="entry name" value="Triacylglycerol_lipase_N"/>
</dbReference>
<keyword evidence="6" id="KW-0808">Transferase</keyword>
<feature type="active site" description="Proton acceptor" evidence="4">
    <location>
        <position position="318"/>
    </location>
</feature>
<dbReference type="InterPro" id="IPR016035">
    <property type="entry name" value="Acyl_Trfase/lysoPLipase"/>
</dbReference>